<keyword evidence="6" id="KW-0282">Flagellum</keyword>
<dbReference type="RefSeq" id="WP_386715969.1">
    <property type="nucleotide sequence ID" value="NZ_JBHRSZ010000002.1"/>
</dbReference>
<keyword evidence="7" id="KW-1185">Reference proteome</keyword>
<dbReference type="Pfam" id="PF05400">
    <property type="entry name" value="FliT"/>
    <property type="match status" value="1"/>
</dbReference>
<gene>
    <name evidence="6" type="ORF">ACFOEK_03035</name>
</gene>
<evidence type="ECO:0000256" key="1">
    <source>
        <dbReference type="ARBA" id="ARBA00004514"/>
    </source>
</evidence>
<keyword evidence="4" id="KW-0143">Chaperone</keyword>
<keyword evidence="6" id="KW-0966">Cell projection</keyword>
<dbReference type="Proteomes" id="UP001595476">
    <property type="component" value="Unassembled WGS sequence"/>
</dbReference>
<evidence type="ECO:0000256" key="3">
    <source>
        <dbReference type="ARBA" id="ARBA00022795"/>
    </source>
</evidence>
<organism evidence="6 7">
    <name type="scientific">Litoribrevibacter euphylliae</name>
    <dbReference type="NCBI Taxonomy" id="1834034"/>
    <lineage>
        <taxon>Bacteria</taxon>
        <taxon>Pseudomonadati</taxon>
        <taxon>Pseudomonadota</taxon>
        <taxon>Gammaproteobacteria</taxon>
        <taxon>Oceanospirillales</taxon>
        <taxon>Oceanospirillaceae</taxon>
        <taxon>Litoribrevibacter</taxon>
    </lineage>
</organism>
<keyword evidence="3" id="KW-1005">Bacterial flagellum biogenesis</keyword>
<comment type="caution">
    <text evidence="6">The sequence shown here is derived from an EMBL/GenBank/DDBJ whole genome shotgun (WGS) entry which is preliminary data.</text>
</comment>
<evidence type="ECO:0000256" key="4">
    <source>
        <dbReference type="ARBA" id="ARBA00023186"/>
    </source>
</evidence>
<evidence type="ECO:0000256" key="2">
    <source>
        <dbReference type="ARBA" id="ARBA00022490"/>
    </source>
</evidence>
<name>A0ABV7HBJ5_9GAMM</name>
<dbReference type="EMBL" id="JBHRSZ010000002">
    <property type="protein sequence ID" value="MFC3149991.1"/>
    <property type="molecule type" value="Genomic_DNA"/>
</dbReference>
<evidence type="ECO:0000313" key="6">
    <source>
        <dbReference type="EMBL" id="MFC3149991.1"/>
    </source>
</evidence>
<accession>A0ABV7HBJ5</accession>
<sequence>MTDVIQKISDVQESMRLALSNDDWEALSELDLQCRDLVQEAVTQATGDKLIVRDAIVPLLELYKHAVAACEKHRDELAEELQTFNRQRSGAKVYQNCQF</sequence>
<protein>
    <recommendedName>
        <fullName evidence="5">Flagellar protein FliT</fullName>
    </recommendedName>
</protein>
<keyword evidence="6" id="KW-0969">Cilium</keyword>
<dbReference type="InterPro" id="IPR008622">
    <property type="entry name" value="FliT"/>
</dbReference>
<dbReference type="Gene3D" id="1.20.58.380">
    <property type="entry name" value="Flagellar protein flit"/>
    <property type="match status" value="1"/>
</dbReference>
<evidence type="ECO:0000256" key="5">
    <source>
        <dbReference type="ARBA" id="ARBA00093797"/>
    </source>
</evidence>
<keyword evidence="2" id="KW-0963">Cytoplasm</keyword>
<evidence type="ECO:0000313" key="7">
    <source>
        <dbReference type="Proteomes" id="UP001595476"/>
    </source>
</evidence>
<comment type="subcellular location">
    <subcellularLocation>
        <location evidence="1">Cytoplasm</location>
        <location evidence="1">Cytosol</location>
    </subcellularLocation>
</comment>
<proteinExistence type="predicted"/>
<reference evidence="7" key="1">
    <citation type="journal article" date="2019" name="Int. J. Syst. Evol. Microbiol.">
        <title>The Global Catalogue of Microorganisms (GCM) 10K type strain sequencing project: providing services to taxonomists for standard genome sequencing and annotation.</title>
        <authorList>
            <consortium name="The Broad Institute Genomics Platform"/>
            <consortium name="The Broad Institute Genome Sequencing Center for Infectious Disease"/>
            <person name="Wu L."/>
            <person name="Ma J."/>
        </authorList>
    </citation>
    <scope>NUCLEOTIDE SEQUENCE [LARGE SCALE GENOMIC DNA]</scope>
    <source>
        <strain evidence="7">KCTC 52438</strain>
    </source>
</reference>